<evidence type="ECO:0000256" key="2">
    <source>
        <dbReference type="ARBA" id="ARBA00022603"/>
    </source>
</evidence>
<dbReference type="PANTHER" id="PTHR10629">
    <property type="entry name" value="CYTOSINE-SPECIFIC METHYLTRANSFERASE"/>
    <property type="match status" value="1"/>
</dbReference>
<keyword evidence="2 7" id="KW-0489">Methyltransferase</keyword>
<organism evidence="7 8">
    <name type="scientific">Pseudomonas shahriarae</name>
    <dbReference type="NCBI Taxonomy" id="2745512"/>
    <lineage>
        <taxon>Bacteria</taxon>
        <taxon>Pseudomonadati</taxon>
        <taxon>Pseudomonadota</taxon>
        <taxon>Gammaproteobacteria</taxon>
        <taxon>Pseudomonadales</taxon>
        <taxon>Pseudomonadaceae</taxon>
        <taxon>Pseudomonas</taxon>
    </lineage>
</organism>
<keyword evidence="5" id="KW-0680">Restriction system</keyword>
<dbReference type="InterPro" id="IPR050390">
    <property type="entry name" value="C5-Methyltransferase"/>
</dbReference>
<comment type="caution">
    <text evidence="7">The sequence shown here is derived from an EMBL/GenBank/DDBJ whole genome shotgun (WGS) entry which is preliminary data.</text>
</comment>
<protein>
    <recommendedName>
        <fullName evidence="1">DNA (cytosine-5-)-methyltransferase</fullName>
        <ecNumber evidence="1">2.1.1.37</ecNumber>
    </recommendedName>
</protein>
<dbReference type="GO" id="GO:0003886">
    <property type="term" value="F:DNA (cytosine-5-)-methyltransferase activity"/>
    <property type="evidence" value="ECO:0007669"/>
    <property type="project" value="UniProtKB-EC"/>
</dbReference>
<name>A0A9X4C720_9PSED</name>
<evidence type="ECO:0000313" key="8">
    <source>
        <dbReference type="Proteomes" id="UP001148185"/>
    </source>
</evidence>
<keyword evidence="8" id="KW-1185">Reference proteome</keyword>
<dbReference type="PANTHER" id="PTHR10629:SF52">
    <property type="entry name" value="DNA (CYTOSINE-5)-METHYLTRANSFERASE 1"/>
    <property type="match status" value="1"/>
</dbReference>
<comment type="catalytic activity">
    <reaction evidence="6">
        <text>a 2'-deoxycytidine in DNA + S-adenosyl-L-methionine = a 5-methyl-2'-deoxycytidine in DNA + S-adenosyl-L-homocysteine + H(+)</text>
        <dbReference type="Rhea" id="RHEA:13681"/>
        <dbReference type="Rhea" id="RHEA-COMP:11369"/>
        <dbReference type="Rhea" id="RHEA-COMP:11370"/>
        <dbReference type="ChEBI" id="CHEBI:15378"/>
        <dbReference type="ChEBI" id="CHEBI:57856"/>
        <dbReference type="ChEBI" id="CHEBI:59789"/>
        <dbReference type="ChEBI" id="CHEBI:85452"/>
        <dbReference type="ChEBI" id="CHEBI:85454"/>
        <dbReference type="EC" id="2.1.1.37"/>
    </reaction>
</comment>
<dbReference type="EC" id="2.1.1.37" evidence="1"/>
<evidence type="ECO:0000256" key="6">
    <source>
        <dbReference type="ARBA" id="ARBA00047422"/>
    </source>
</evidence>
<dbReference type="Gene3D" id="3.90.120.10">
    <property type="entry name" value="DNA Methylase, subunit A, domain 2"/>
    <property type="match status" value="1"/>
</dbReference>
<evidence type="ECO:0000256" key="5">
    <source>
        <dbReference type="ARBA" id="ARBA00022747"/>
    </source>
</evidence>
<dbReference type="Gene3D" id="3.40.50.150">
    <property type="entry name" value="Vaccinia Virus protein VP39"/>
    <property type="match status" value="1"/>
</dbReference>
<dbReference type="InterPro" id="IPR029063">
    <property type="entry name" value="SAM-dependent_MTases_sf"/>
</dbReference>
<reference evidence="7 8" key="1">
    <citation type="submission" date="2022-05" db="EMBL/GenBank/DDBJ databases">
        <title>Novel Pseudomonas spp. Isolated from a Rainbow Trout Aquaculture Facility.</title>
        <authorList>
            <person name="Testerman T."/>
            <person name="Graf J."/>
        </authorList>
    </citation>
    <scope>NUCLEOTIDE SEQUENCE [LARGE SCALE GENOMIC DNA]</scope>
    <source>
        <strain evidence="7 8">ID1042</strain>
    </source>
</reference>
<gene>
    <name evidence="7" type="ORF">M5G27_28015</name>
</gene>
<dbReference type="Proteomes" id="UP001148185">
    <property type="component" value="Unassembled WGS sequence"/>
</dbReference>
<dbReference type="RefSeq" id="WP_273878312.1">
    <property type="nucleotide sequence ID" value="NZ_JAMDHA010000041.1"/>
</dbReference>
<proteinExistence type="predicted"/>
<dbReference type="AlphaFoldDB" id="A0A9X4C720"/>
<dbReference type="PRINTS" id="PR00105">
    <property type="entry name" value="C5METTRFRASE"/>
</dbReference>
<dbReference type="InterPro" id="IPR001525">
    <property type="entry name" value="C5_MeTfrase"/>
</dbReference>
<keyword evidence="4" id="KW-0949">S-adenosyl-L-methionine</keyword>
<dbReference type="Pfam" id="PF00145">
    <property type="entry name" value="DNA_methylase"/>
    <property type="match status" value="2"/>
</dbReference>
<accession>A0A9X4C720</accession>
<dbReference type="GO" id="GO:0009307">
    <property type="term" value="P:DNA restriction-modification system"/>
    <property type="evidence" value="ECO:0007669"/>
    <property type="project" value="UniProtKB-KW"/>
</dbReference>
<sequence>MSSFPKKSPTIDFSTQYGLALDDSDNWIIVDLFAGGGGASTGLEMGLNRPVNICVNHNPTAISMHAANHPHAEHYQTDVWGVDPVKACRGRTVGFAHFSPDCTHHSQAAGGQSRKKEIRDLGWVIIKWAGKVRPITISMENVRQMQLWSPLVAKRCAKTGRVIKLDGTVADLGEHVPRHEQFLVPDKGKLTGNALHRRKQRRKYNRHGSPVNRTWDHFVASLRRLGYDVEWRVSRACDDGAPTTRERLFLMARRDGHPIEWPEASHAAEPKKGQLPYRTAAECIDWTDLGPSIWARSRPLVKTTNVRIATGIEKFVLNGRPFIVPVTHQGAVRLHSIDEPMRTVTGANRGELMLGSPMLTPFISEHANATHQRNMPADSPLRTICAQVKGGHFSLVAPIIVQANGGKNTTPAHSALAPFSTITSAGSQQQLATASLMQLASDLGLQITEEQMAGALRVADFMVEHGKASNLPLQPTIADKLALVTVDVNGTKYLMIDICLRMLKPRELYRAQGFPESYIIDRGHDGRELNKTQQSHLVGNSVSPLQMARLARANDPWKARQRVAIAA</sequence>
<dbReference type="GO" id="GO:0044027">
    <property type="term" value="P:negative regulation of gene expression via chromosomal CpG island methylation"/>
    <property type="evidence" value="ECO:0007669"/>
    <property type="project" value="TreeGrafter"/>
</dbReference>
<dbReference type="EMBL" id="JAMDHA010000041">
    <property type="protein sequence ID" value="MDD1011322.1"/>
    <property type="molecule type" value="Genomic_DNA"/>
</dbReference>
<evidence type="ECO:0000313" key="7">
    <source>
        <dbReference type="EMBL" id="MDD1011322.1"/>
    </source>
</evidence>
<evidence type="ECO:0000256" key="4">
    <source>
        <dbReference type="ARBA" id="ARBA00022691"/>
    </source>
</evidence>
<dbReference type="GO" id="GO:0032259">
    <property type="term" value="P:methylation"/>
    <property type="evidence" value="ECO:0007669"/>
    <property type="project" value="UniProtKB-KW"/>
</dbReference>
<keyword evidence="3" id="KW-0808">Transferase</keyword>
<dbReference type="GO" id="GO:0003677">
    <property type="term" value="F:DNA binding"/>
    <property type="evidence" value="ECO:0007669"/>
    <property type="project" value="TreeGrafter"/>
</dbReference>
<dbReference type="SUPFAM" id="SSF53335">
    <property type="entry name" value="S-adenosyl-L-methionine-dependent methyltransferases"/>
    <property type="match status" value="1"/>
</dbReference>
<evidence type="ECO:0000256" key="3">
    <source>
        <dbReference type="ARBA" id="ARBA00022679"/>
    </source>
</evidence>
<evidence type="ECO:0000256" key="1">
    <source>
        <dbReference type="ARBA" id="ARBA00011975"/>
    </source>
</evidence>